<feature type="region of interest" description="Disordered" evidence="1">
    <location>
        <begin position="40"/>
        <end position="61"/>
    </location>
</feature>
<dbReference type="GO" id="GO:0005762">
    <property type="term" value="C:mitochondrial large ribosomal subunit"/>
    <property type="evidence" value="ECO:0007669"/>
    <property type="project" value="InterPro"/>
</dbReference>
<dbReference type="EMBL" id="LASV01000167">
    <property type="protein sequence ID" value="KKA21824.1"/>
    <property type="molecule type" value="Genomic_DNA"/>
</dbReference>
<dbReference type="GO" id="GO:0004525">
    <property type="term" value="F:ribonuclease III activity"/>
    <property type="evidence" value="ECO:0007669"/>
    <property type="project" value="InterPro"/>
</dbReference>
<dbReference type="CDD" id="cd00593">
    <property type="entry name" value="RIBOc"/>
    <property type="match status" value="1"/>
</dbReference>
<accession>A0A0F4YUB2</accession>
<evidence type="ECO:0000313" key="4">
    <source>
        <dbReference type="Proteomes" id="UP000053958"/>
    </source>
</evidence>
<keyword evidence="4" id="KW-1185">Reference proteome</keyword>
<dbReference type="OrthoDB" id="2281895at2759"/>
<dbReference type="FunFam" id="1.10.1520.10:FF:000018">
    <property type="entry name" value="RNase III domain protein"/>
    <property type="match status" value="1"/>
</dbReference>
<reference evidence="3 4" key="1">
    <citation type="submission" date="2015-04" db="EMBL/GenBank/DDBJ databases">
        <authorList>
            <person name="Heijne W.H."/>
            <person name="Fedorova N.D."/>
            <person name="Nierman W.C."/>
            <person name="Vollebregt A.W."/>
            <person name="Zhao Z."/>
            <person name="Wu L."/>
            <person name="Kumar M."/>
            <person name="Stam H."/>
            <person name="van den Berg M.A."/>
            <person name="Pel H.J."/>
        </authorList>
    </citation>
    <scope>NUCLEOTIDE SEQUENCE [LARGE SCALE GENOMIC DNA]</scope>
    <source>
        <strain evidence="3 4">CBS 393.64</strain>
    </source>
</reference>
<organism evidence="3 4">
    <name type="scientific">Rasamsonia emersonii (strain ATCC 16479 / CBS 393.64 / IMI 116815)</name>
    <dbReference type="NCBI Taxonomy" id="1408163"/>
    <lineage>
        <taxon>Eukaryota</taxon>
        <taxon>Fungi</taxon>
        <taxon>Dikarya</taxon>
        <taxon>Ascomycota</taxon>
        <taxon>Pezizomycotina</taxon>
        <taxon>Eurotiomycetes</taxon>
        <taxon>Eurotiomycetidae</taxon>
        <taxon>Eurotiales</taxon>
        <taxon>Trichocomaceae</taxon>
        <taxon>Rasamsonia</taxon>
    </lineage>
</organism>
<evidence type="ECO:0000256" key="1">
    <source>
        <dbReference type="SAM" id="MobiDB-lite"/>
    </source>
</evidence>
<dbReference type="PANTHER" id="PTHR28160:SF1">
    <property type="entry name" value="LARGE RIBOSOMAL SUBUNIT PROTEIN ML57"/>
    <property type="match status" value="1"/>
</dbReference>
<gene>
    <name evidence="3" type="ORF">T310_4170</name>
</gene>
<dbReference type="InterPro" id="IPR000999">
    <property type="entry name" value="RNase_III_dom"/>
</dbReference>
<dbReference type="PANTHER" id="PTHR28160">
    <property type="entry name" value="54S RIBOSOMAL PROTEIN L15, MITOCHONDRIAL"/>
    <property type="match status" value="1"/>
</dbReference>
<dbReference type="AlphaFoldDB" id="A0A0F4YUB2"/>
<feature type="domain" description="RNase III" evidence="2">
    <location>
        <begin position="107"/>
        <end position="255"/>
    </location>
</feature>
<dbReference type="GO" id="GO:0003735">
    <property type="term" value="F:structural constituent of ribosome"/>
    <property type="evidence" value="ECO:0007669"/>
    <property type="project" value="InterPro"/>
</dbReference>
<dbReference type="GeneID" id="25316518"/>
<evidence type="ECO:0000259" key="2">
    <source>
        <dbReference type="Pfam" id="PF14622"/>
    </source>
</evidence>
<comment type="caution">
    <text evidence="3">The sequence shown here is derived from an EMBL/GenBank/DDBJ whole genome shotgun (WGS) entry which is preliminary data.</text>
</comment>
<dbReference type="SUPFAM" id="SSF69065">
    <property type="entry name" value="RNase III domain-like"/>
    <property type="match status" value="1"/>
</dbReference>
<feature type="compositionally biased region" description="Polar residues" evidence="1">
    <location>
        <begin position="40"/>
        <end position="52"/>
    </location>
</feature>
<dbReference type="STRING" id="1408163.A0A0F4YUB2"/>
<dbReference type="Proteomes" id="UP000053958">
    <property type="component" value="Unassembled WGS sequence"/>
</dbReference>
<dbReference type="GO" id="GO:0032543">
    <property type="term" value="P:mitochondrial translation"/>
    <property type="evidence" value="ECO:0007669"/>
    <property type="project" value="InterPro"/>
</dbReference>
<dbReference type="InterPro" id="IPR036389">
    <property type="entry name" value="RNase_III_sf"/>
</dbReference>
<protein>
    <submittedName>
        <fullName evidence="3">RNase III domain protein</fullName>
    </submittedName>
</protein>
<sequence length="263" mass="29053">MASKLPARSFRAVSSSVRPRSTCLRASNLSTAVSQRRVLSTESSLESTQANETAKPRWSYTPPGAKAPFRLRYNPNRPEFPVNEDPAVLDQFYIRFLGNGGDKLLSEEIKWLAVTHKSFDQGRRGFNDRLAFLGKRIVQLQASLALVQDAGNFARKVPEDPHGRQPFTHPALDGLNNLSSNTKGFLTSKIKLSELAQKYDLQKVVRWCPRMPNDLRASGIDVVLAHTMYAIIGAIALEKGGLVANKVAQERILAPLGLKSTIS</sequence>
<dbReference type="GO" id="GO:0006396">
    <property type="term" value="P:RNA processing"/>
    <property type="evidence" value="ECO:0007669"/>
    <property type="project" value="InterPro"/>
</dbReference>
<proteinExistence type="predicted"/>
<dbReference type="Pfam" id="PF14622">
    <property type="entry name" value="Ribonucleas_3_3"/>
    <property type="match status" value="1"/>
</dbReference>
<dbReference type="InterPro" id="IPR040030">
    <property type="entry name" value="Ribosomal_mL57"/>
</dbReference>
<dbReference type="Gene3D" id="1.10.1520.10">
    <property type="entry name" value="Ribonuclease III domain"/>
    <property type="match status" value="1"/>
</dbReference>
<dbReference type="RefSeq" id="XP_013328436.1">
    <property type="nucleotide sequence ID" value="XM_013472982.1"/>
</dbReference>
<name>A0A0F4YUB2_RASE3</name>
<evidence type="ECO:0000313" key="3">
    <source>
        <dbReference type="EMBL" id="KKA21824.1"/>
    </source>
</evidence>